<dbReference type="EMBL" id="CP001087">
    <property type="protein sequence ID" value="ACN17417.1"/>
    <property type="molecule type" value="Genomic_DNA"/>
</dbReference>
<protein>
    <submittedName>
        <fullName evidence="1">Uncharacterized protein</fullName>
    </submittedName>
</protein>
<reference evidence="1 2" key="1">
    <citation type="journal article" date="2009" name="Environ. Microbiol.">
        <title>Genome sequence of Desulfobacterium autotrophicum HRM2, a marine sulfate reducer oxidizing organic carbon completely to carbon dioxide.</title>
        <authorList>
            <person name="Strittmatter A.W."/>
            <person name="Liesegang H."/>
            <person name="Rabus R."/>
            <person name="Decker I."/>
            <person name="Amann J."/>
            <person name="Andres S."/>
            <person name="Henne A."/>
            <person name="Fricke W.F."/>
            <person name="Martinez-Arias R."/>
            <person name="Bartels D."/>
            <person name="Goesmann A."/>
            <person name="Krause L."/>
            <person name="Puehler A."/>
            <person name="Klenk H.P."/>
            <person name="Richter M."/>
            <person name="Schuler M."/>
            <person name="Gloeckner F.O."/>
            <person name="Meyerdierks A."/>
            <person name="Gottschalk G."/>
            <person name="Amann R."/>
        </authorList>
    </citation>
    <scope>NUCLEOTIDE SEQUENCE [LARGE SCALE GENOMIC DNA]</scope>
    <source>
        <strain evidence="2">ATCC 43914 / DSM 3382 / HRM2</strain>
    </source>
</reference>
<gene>
    <name evidence="1" type="ordered locus">HRM2_43610</name>
</gene>
<evidence type="ECO:0000313" key="1">
    <source>
        <dbReference type="EMBL" id="ACN17417.1"/>
    </source>
</evidence>
<dbReference type="Proteomes" id="UP000000442">
    <property type="component" value="Chromosome"/>
</dbReference>
<sequence>MGCFLSSFLPPSHRPLPRAFALTLPFSMTVFRPLTFWPSTIFIWHINDLLPVCKRHFHCRQLFDVQCKKMLSAIYSFLTYTSPQSNVNGILRLFRYFLSLNKYHFWLFDHQVMVYWRHAKKSLLLILKMDIISSSWPQTLSLWEYVNSSIF</sequence>
<dbReference type="HOGENOM" id="CLU_1728406_0_0_7"/>
<keyword evidence="2" id="KW-1185">Reference proteome</keyword>
<name>C0QDZ6_DESAH</name>
<organism evidence="1 2">
    <name type="scientific">Desulforapulum autotrophicum (strain ATCC 43914 / DSM 3382 / VKM B-1955 / HRM2)</name>
    <name type="common">Desulfobacterium autotrophicum</name>
    <dbReference type="NCBI Taxonomy" id="177437"/>
    <lineage>
        <taxon>Bacteria</taxon>
        <taxon>Pseudomonadati</taxon>
        <taxon>Thermodesulfobacteriota</taxon>
        <taxon>Desulfobacteria</taxon>
        <taxon>Desulfobacterales</taxon>
        <taxon>Desulfobacteraceae</taxon>
        <taxon>Desulforapulum</taxon>
    </lineage>
</organism>
<dbReference type="KEGG" id="dat:HRM2_43610"/>
<dbReference type="AlphaFoldDB" id="C0QDZ6"/>
<evidence type="ECO:0000313" key="2">
    <source>
        <dbReference type="Proteomes" id="UP000000442"/>
    </source>
</evidence>
<proteinExistence type="predicted"/>
<accession>C0QDZ6</accession>